<dbReference type="InterPro" id="IPR019257">
    <property type="entry name" value="MeTrfase_dom"/>
</dbReference>
<comment type="caution">
    <text evidence="4">The sequence shown here is derived from an EMBL/GenBank/DDBJ whole genome shotgun (WGS) entry which is preliminary data.</text>
</comment>
<dbReference type="GO" id="GO:0008168">
    <property type="term" value="F:methyltransferase activity"/>
    <property type="evidence" value="ECO:0007669"/>
    <property type="project" value="UniProtKB-KW"/>
</dbReference>
<evidence type="ECO:0000313" key="4">
    <source>
        <dbReference type="EMBL" id="MVT40431.1"/>
    </source>
</evidence>
<dbReference type="InterPro" id="IPR029063">
    <property type="entry name" value="SAM-dependent_MTases_sf"/>
</dbReference>
<feature type="domain" description="Histidine-specific methyltransferase SAM-dependent" evidence="3">
    <location>
        <begin position="26"/>
        <end position="329"/>
    </location>
</feature>
<dbReference type="PIRSF" id="PIRSF018005">
    <property type="entry name" value="UCP018005"/>
    <property type="match status" value="1"/>
</dbReference>
<keyword evidence="2 4" id="KW-0808">Transferase</keyword>
<sequence length="333" mass="38126">MATTTVMNPLLCKRVAALQDPQEVFYQDVVRGLTATNKYLDSKYFYDTKGDALFQQIMNCHEYYPTNCEMEILREQSAQIIQLVQSYGRQFDVVELGAGDATKSIHLLEQLLQIDPDFTYYPVDISGNVIHQLERSLPEKLPSLQLHGLNGEYFEMLHQANILSSRSKLVLCMGGNIGNFTPAETKKFCRQLRNYLQPGDILLTGFDLKKHPQIILNAYNDSEGITRNFNLNLLHRMNNELGADFDISKFDHYPTYDPGTGACKSYLVSLENQQVHIGTHTFDFAVHEPIYMEISQKYSLAETETLALQTGFKPVANFFDEKRWFVDCVWLCS</sequence>
<dbReference type="RefSeq" id="WP_157299058.1">
    <property type="nucleotide sequence ID" value="NZ_BAAAZB010000005.1"/>
</dbReference>
<evidence type="ECO:0000256" key="1">
    <source>
        <dbReference type="ARBA" id="ARBA00022603"/>
    </source>
</evidence>
<protein>
    <submittedName>
        <fullName evidence="4">L-histidine N(Alpha)-methyltransferase</fullName>
    </submittedName>
</protein>
<dbReference type="InterPro" id="IPR051128">
    <property type="entry name" value="EgtD_Methyltrsf_superfamily"/>
</dbReference>
<evidence type="ECO:0000259" key="3">
    <source>
        <dbReference type="Pfam" id="PF10017"/>
    </source>
</evidence>
<reference evidence="4 5" key="1">
    <citation type="submission" date="2019-12" db="EMBL/GenBank/DDBJ databases">
        <title>The draft genomic sequence of strain Chitinophaga oryziterrae JCM 16595.</title>
        <authorList>
            <person name="Zhang X."/>
        </authorList>
    </citation>
    <scope>NUCLEOTIDE SEQUENCE [LARGE SCALE GENOMIC DNA]</scope>
    <source>
        <strain evidence="4 5">JCM 16595</strain>
    </source>
</reference>
<dbReference type="AlphaFoldDB" id="A0A6N8J727"/>
<dbReference type="PANTHER" id="PTHR43397:SF1">
    <property type="entry name" value="ERGOTHIONEINE BIOSYNTHESIS PROTEIN 1"/>
    <property type="match status" value="1"/>
</dbReference>
<name>A0A6N8J727_9BACT</name>
<dbReference type="SUPFAM" id="SSF53335">
    <property type="entry name" value="S-adenosyl-L-methionine-dependent methyltransferases"/>
    <property type="match status" value="1"/>
</dbReference>
<evidence type="ECO:0000256" key="2">
    <source>
        <dbReference type="ARBA" id="ARBA00022679"/>
    </source>
</evidence>
<dbReference type="Proteomes" id="UP000468388">
    <property type="component" value="Unassembled WGS sequence"/>
</dbReference>
<gene>
    <name evidence="4" type="ORF">GO495_07540</name>
</gene>
<dbReference type="OrthoDB" id="5289726at2"/>
<dbReference type="Gene3D" id="3.40.50.150">
    <property type="entry name" value="Vaccinia Virus protein VP39"/>
    <property type="match status" value="1"/>
</dbReference>
<keyword evidence="5" id="KW-1185">Reference proteome</keyword>
<evidence type="ECO:0000313" key="5">
    <source>
        <dbReference type="Proteomes" id="UP000468388"/>
    </source>
</evidence>
<dbReference type="PANTHER" id="PTHR43397">
    <property type="entry name" value="ERGOTHIONEINE BIOSYNTHESIS PROTEIN 1"/>
    <property type="match status" value="1"/>
</dbReference>
<dbReference type="GO" id="GO:0032259">
    <property type="term" value="P:methylation"/>
    <property type="evidence" value="ECO:0007669"/>
    <property type="project" value="UniProtKB-KW"/>
</dbReference>
<dbReference type="Pfam" id="PF10017">
    <property type="entry name" value="Methyltransf_33"/>
    <property type="match status" value="1"/>
</dbReference>
<dbReference type="EMBL" id="WRXO01000001">
    <property type="protein sequence ID" value="MVT40431.1"/>
    <property type="molecule type" value="Genomic_DNA"/>
</dbReference>
<keyword evidence="1 4" id="KW-0489">Methyltransferase</keyword>
<accession>A0A6N8J727</accession>
<dbReference type="InterPro" id="IPR017804">
    <property type="entry name" value="MeTrfase_EgtD-like"/>
</dbReference>
<proteinExistence type="predicted"/>
<organism evidence="4 5">
    <name type="scientific">Chitinophaga oryziterrae</name>
    <dbReference type="NCBI Taxonomy" id="1031224"/>
    <lineage>
        <taxon>Bacteria</taxon>
        <taxon>Pseudomonadati</taxon>
        <taxon>Bacteroidota</taxon>
        <taxon>Chitinophagia</taxon>
        <taxon>Chitinophagales</taxon>
        <taxon>Chitinophagaceae</taxon>
        <taxon>Chitinophaga</taxon>
    </lineage>
</organism>